<reference evidence="1 2" key="1">
    <citation type="journal article" date="2016" name="Nat. Commun.">
        <title>Ectomycorrhizal ecology is imprinted in the genome of the dominant symbiotic fungus Cenococcum geophilum.</title>
        <authorList>
            <consortium name="DOE Joint Genome Institute"/>
            <person name="Peter M."/>
            <person name="Kohler A."/>
            <person name="Ohm R.A."/>
            <person name="Kuo A."/>
            <person name="Krutzmann J."/>
            <person name="Morin E."/>
            <person name="Arend M."/>
            <person name="Barry K.W."/>
            <person name="Binder M."/>
            <person name="Choi C."/>
            <person name="Clum A."/>
            <person name="Copeland A."/>
            <person name="Grisel N."/>
            <person name="Haridas S."/>
            <person name="Kipfer T."/>
            <person name="LaButti K."/>
            <person name="Lindquist E."/>
            <person name="Lipzen A."/>
            <person name="Maire R."/>
            <person name="Meier B."/>
            <person name="Mihaltcheva S."/>
            <person name="Molinier V."/>
            <person name="Murat C."/>
            <person name="Poggeler S."/>
            <person name="Quandt C.A."/>
            <person name="Sperisen C."/>
            <person name="Tritt A."/>
            <person name="Tisserant E."/>
            <person name="Crous P.W."/>
            <person name="Henrissat B."/>
            <person name="Nehls U."/>
            <person name="Egli S."/>
            <person name="Spatafora J.W."/>
            <person name="Grigoriev I.V."/>
            <person name="Martin F.M."/>
        </authorList>
    </citation>
    <scope>NUCLEOTIDE SEQUENCE [LARGE SCALE GENOMIC DNA]</scope>
    <source>
        <strain evidence="1 2">CBS 459.81</strain>
    </source>
</reference>
<dbReference type="AlphaFoldDB" id="A0A8E2ELJ0"/>
<gene>
    <name evidence="1" type="ORF">K432DRAFT_376976</name>
</gene>
<sequence length="110" mass="12579">MHATSHVLFPIPPHLPLHDLLRGLPLPQDHGYSYVQRVQNLRKCEGIPPKKRPLSIYQEPTCSIRVKRLDPTAMTDKSSLCRVLEIDKDNQFAIAEPNNTMNQLVKETLN</sequence>
<protein>
    <submittedName>
        <fullName evidence="1">Uncharacterized protein</fullName>
    </submittedName>
</protein>
<accession>A0A8E2ELJ0</accession>
<evidence type="ECO:0000313" key="1">
    <source>
        <dbReference type="EMBL" id="OCK86169.1"/>
    </source>
</evidence>
<organism evidence="1 2">
    <name type="scientific">Lepidopterella palustris CBS 459.81</name>
    <dbReference type="NCBI Taxonomy" id="1314670"/>
    <lineage>
        <taxon>Eukaryota</taxon>
        <taxon>Fungi</taxon>
        <taxon>Dikarya</taxon>
        <taxon>Ascomycota</taxon>
        <taxon>Pezizomycotina</taxon>
        <taxon>Dothideomycetes</taxon>
        <taxon>Pleosporomycetidae</taxon>
        <taxon>Mytilinidiales</taxon>
        <taxon>Argynnaceae</taxon>
        <taxon>Lepidopterella</taxon>
    </lineage>
</organism>
<evidence type="ECO:0000313" key="2">
    <source>
        <dbReference type="Proteomes" id="UP000250266"/>
    </source>
</evidence>
<dbReference type="EMBL" id="KV744808">
    <property type="protein sequence ID" value="OCK86169.1"/>
    <property type="molecule type" value="Genomic_DNA"/>
</dbReference>
<keyword evidence="2" id="KW-1185">Reference proteome</keyword>
<dbReference type="Proteomes" id="UP000250266">
    <property type="component" value="Unassembled WGS sequence"/>
</dbReference>
<name>A0A8E2ELJ0_9PEZI</name>
<proteinExistence type="predicted"/>